<dbReference type="GO" id="GO:0005694">
    <property type="term" value="C:chromosome"/>
    <property type="evidence" value="ECO:0007669"/>
    <property type="project" value="InterPro"/>
</dbReference>
<dbReference type="SUPFAM" id="SSF52540">
    <property type="entry name" value="P-loop containing nucleoside triphosphate hydrolases"/>
    <property type="match status" value="1"/>
</dbReference>
<protein>
    <recommendedName>
        <fullName evidence="7">Chromosome partition protein Smc</fullName>
    </recommendedName>
</protein>
<dbReference type="GO" id="GO:0003677">
    <property type="term" value="F:DNA binding"/>
    <property type="evidence" value="ECO:0007669"/>
    <property type="project" value="UniProtKB-UniRule"/>
</dbReference>
<name>A0AAE3DX34_9FIRM</name>
<dbReference type="GO" id="GO:0005737">
    <property type="term" value="C:cytoplasm"/>
    <property type="evidence" value="ECO:0007669"/>
    <property type="project" value="UniProtKB-SubCell"/>
</dbReference>
<dbReference type="HAMAP" id="MF_01894">
    <property type="entry name" value="Smc_prok"/>
    <property type="match status" value="1"/>
</dbReference>
<dbReference type="InterPro" id="IPR011890">
    <property type="entry name" value="SMC_prok"/>
</dbReference>
<keyword evidence="4 7" id="KW-0067">ATP-binding</keyword>
<evidence type="ECO:0000256" key="7">
    <source>
        <dbReference type="HAMAP-Rule" id="MF_01894"/>
    </source>
</evidence>
<dbReference type="FunFam" id="3.40.50.300:FF:000984">
    <property type="entry name" value="Chromosome partition protein Smc"/>
    <property type="match status" value="1"/>
</dbReference>
<dbReference type="Gene3D" id="1.10.287.2610">
    <property type="match status" value="1"/>
</dbReference>
<keyword evidence="5 7" id="KW-0175">Coiled coil</keyword>
<dbReference type="EMBL" id="JAJEQM010000002">
    <property type="protein sequence ID" value="MCC2209612.1"/>
    <property type="molecule type" value="Genomic_DNA"/>
</dbReference>
<evidence type="ECO:0000259" key="8">
    <source>
        <dbReference type="SMART" id="SM00968"/>
    </source>
</evidence>
<evidence type="ECO:0000256" key="3">
    <source>
        <dbReference type="ARBA" id="ARBA00022741"/>
    </source>
</evidence>
<keyword evidence="2 7" id="KW-0963">Cytoplasm</keyword>
<evidence type="ECO:0000256" key="4">
    <source>
        <dbReference type="ARBA" id="ARBA00022840"/>
    </source>
</evidence>
<feature type="domain" description="SMC hinge" evidence="8">
    <location>
        <begin position="524"/>
        <end position="641"/>
    </location>
</feature>
<comment type="similarity">
    <text evidence="7">Belongs to the SMC family.</text>
</comment>
<keyword evidence="10" id="KW-1185">Reference proteome</keyword>
<evidence type="ECO:0000256" key="1">
    <source>
        <dbReference type="ARBA" id="ARBA00004496"/>
    </source>
</evidence>
<dbReference type="Gene3D" id="3.30.70.1620">
    <property type="match status" value="1"/>
</dbReference>
<dbReference type="GO" id="GO:0006260">
    <property type="term" value="P:DNA replication"/>
    <property type="evidence" value="ECO:0007669"/>
    <property type="project" value="UniProtKB-UniRule"/>
</dbReference>
<evidence type="ECO:0000256" key="2">
    <source>
        <dbReference type="ARBA" id="ARBA00022490"/>
    </source>
</evidence>
<dbReference type="InterPro" id="IPR036277">
    <property type="entry name" value="SMC_hinge_sf"/>
</dbReference>
<evidence type="ECO:0000313" key="9">
    <source>
        <dbReference type="EMBL" id="MCC2209612.1"/>
    </source>
</evidence>
<gene>
    <name evidence="7 9" type="primary">smc</name>
    <name evidence="9" type="ORF">LKE05_02230</name>
</gene>
<dbReference type="Gene3D" id="1.20.5.170">
    <property type="match status" value="1"/>
</dbReference>
<accession>A0AAE3DX34</accession>
<feature type="coiled-coil region" evidence="7">
    <location>
        <begin position="243"/>
        <end position="396"/>
    </location>
</feature>
<dbReference type="Gene3D" id="1.20.1060.20">
    <property type="match status" value="1"/>
</dbReference>
<comment type="subcellular location">
    <subcellularLocation>
        <location evidence="1 7">Cytoplasm</location>
    </subcellularLocation>
</comment>
<dbReference type="Pfam" id="PF02463">
    <property type="entry name" value="SMC_N"/>
    <property type="match status" value="1"/>
</dbReference>
<sequence length="1190" mass="134952">MYLLLKRLELQGFKSFADKTILEFVEGSTAVVGPNGSGKSNISDAIRWVIGEMSAKSLRGSNMQDVIFAGTETRKPVNFAEVSLVLDNSSHLFDINYDEVVVTRRLFRSGESVYQINRSNCRLKDIHELFMDTGLGRDGYSIIGQGNVSQILSTKAEDRRSLFEEAAGISKYKYRREEAERKLKGVEENLVRISDITTELEGQRGPLKRQSEKARKYLTYYEEYKGLDVNLSIITIDKNRLAAKEADRLYNSVEEELAELRATESETEQKITSLYNESEQADTEIAEQNKLLREAESKNMETKNHISLFENNIKNNELMLKRIDNEIQSIKDKNIERENGIEKQKAEIEEKNKDAEEMLTAFDSMKEEQDEIAKQKDTLSKEIDSLQGDIIEKQNLIATNRAQINGVENLRSSFIERREVVETEIKTFNEGVSNTKQEIENCKKEISEKSEKCGKMKETINRHNENINKLKSENDKLTSSLNNMNVEYNSKSSKKKILEGMENDYAGYSKSVKAVLKAEELKKIRIYGTVSGLVDVKKEYVTAIEIALGGALQNIIVESEEDAKTAINYLRRNNAGRATFLPVSAVKGRELDNVGEISKQKGFIGLGSKLIKYNSKYDGIIKSLLGRVVVVDNVDNAIAMSRHFGYKFRVVTLEGEILNAGGSMSGGSVNKQSGFLSRATEIKTLTSELNDLSVKIKEVGDKKQQIENDMRTINNQLSSYVPLVREYEDEILRLENTQKHLEEKIESGSNTEKNYKAELGQIEKQLSESSDDIAELLQNVRNLEKESNDLQSKAEKLNEEFNRISEKKDEKSQSLMDNTMKLADMQRDIKVIEKDIETKKNDIANSVKDIAQKEQDKTRICAENESLKQQIEDKNKLTEEIAKSTADINNYIESIQKKKSDISTSLQNIQNSNKDLTDKLLNLQQELSRLENRREKLNNDIENIIGRLWEDYELTYNSACEIKTEVENEKESFARLSELKSQIKSLGSVNVDSIEEYKAVEERFVFLTEQKSDLEKSKNELNGIIESMEELMKEHFGKQFQEINESFSLVFSELFGGGKGELTLSDPSNVLESGIEIIAQLPGKGSQNINLYSGGEKSFIAIALLFAILRVKPAPFCILDEIDAALDDVNVSRFATYLKNYIEQTQFIVITHRRGTMEAANILYGVTMQEKGVSKLLSLHIDDVADDMVS</sequence>
<comment type="subunit">
    <text evidence="7">Homodimer.</text>
</comment>
<dbReference type="GO" id="GO:0007062">
    <property type="term" value="P:sister chromatid cohesion"/>
    <property type="evidence" value="ECO:0007669"/>
    <property type="project" value="InterPro"/>
</dbReference>
<evidence type="ECO:0000256" key="6">
    <source>
        <dbReference type="ARBA" id="ARBA00023125"/>
    </source>
</evidence>
<evidence type="ECO:0000313" key="10">
    <source>
        <dbReference type="Proteomes" id="UP001198242"/>
    </source>
</evidence>
<dbReference type="GO" id="GO:0005524">
    <property type="term" value="F:ATP binding"/>
    <property type="evidence" value="ECO:0007669"/>
    <property type="project" value="UniProtKB-UniRule"/>
</dbReference>
<comment type="function">
    <text evidence="7">Required for chromosome condensation and partitioning.</text>
</comment>
<feature type="coiled-coil region" evidence="7">
    <location>
        <begin position="425"/>
        <end position="487"/>
    </location>
</feature>
<dbReference type="InterPro" id="IPR003395">
    <property type="entry name" value="RecF/RecN/SMC_N"/>
</dbReference>
<feature type="coiled-coil region" evidence="7">
    <location>
        <begin position="997"/>
        <end position="1034"/>
    </location>
</feature>
<dbReference type="AlphaFoldDB" id="A0AAE3DX34"/>
<dbReference type="NCBIfam" id="TIGR02168">
    <property type="entry name" value="SMC_prok_B"/>
    <property type="match status" value="1"/>
</dbReference>
<dbReference type="InterPro" id="IPR027417">
    <property type="entry name" value="P-loop_NTPase"/>
</dbReference>
<keyword evidence="3 7" id="KW-0547">Nucleotide-binding</keyword>
<dbReference type="InterPro" id="IPR010935">
    <property type="entry name" value="SMC_hinge"/>
</dbReference>
<dbReference type="Proteomes" id="UP001198242">
    <property type="component" value="Unassembled WGS sequence"/>
</dbReference>
<comment type="caution">
    <text evidence="9">The sequence shown here is derived from an EMBL/GenBank/DDBJ whole genome shotgun (WGS) entry which is preliminary data.</text>
</comment>
<dbReference type="GO" id="GO:0016887">
    <property type="term" value="F:ATP hydrolysis activity"/>
    <property type="evidence" value="ECO:0007669"/>
    <property type="project" value="InterPro"/>
</dbReference>
<dbReference type="SUPFAM" id="SSF75553">
    <property type="entry name" value="Smc hinge domain"/>
    <property type="match status" value="1"/>
</dbReference>
<organism evidence="9 10">
    <name type="scientific">Hominilimicola fabiformis</name>
    <dbReference type="NCBI Taxonomy" id="2885356"/>
    <lineage>
        <taxon>Bacteria</taxon>
        <taxon>Bacillati</taxon>
        <taxon>Bacillota</taxon>
        <taxon>Clostridia</taxon>
        <taxon>Eubacteriales</taxon>
        <taxon>Oscillospiraceae</taxon>
        <taxon>Hominilimicola</taxon>
    </lineage>
</organism>
<comment type="domain">
    <text evidence="7">Contains large globular domains required for ATP hydrolysis at each terminus and a third globular domain forming a flexible hinge near the middle of the molecule. These domains are separated by coiled-coil structures.</text>
</comment>
<dbReference type="CDD" id="cd03278">
    <property type="entry name" value="ABC_SMC_barmotin"/>
    <property type="match status" value="1"/>
</dbReference>
<dbReference type="GO" id="GO:0030261">
    <property type="term" value="P:chromosome condensation"/>
    <property type="evidence" value="ECO:0007669"/>
    <property type="project" value="InterPro"/>
</dbReference>
<dbReference type="PANTHER" id="PTHR43977">
    <property type="entry name" value="STRUCTURAL MAINTENANCE OF CHROMOSOMES PROTEIN 3"/>
    <property type="match status" value="1"/>
</dbReference>
<dbReference type="GO" id="GO:0007059">
    <property type="term" value="P:chromosome segregation"/>
    <property type="evidence" value="ECO:0007669"/>
    <property type="project" value="UniProtKB-UniRule"/>
</dbReference>
<feature type="coiled-coil region" evidence="7">
    <location>
        <begin position="169"/>
        <end position="196"/>
    </location>
</feature>
<dbReference type="Pfam" id="PF06470">
    <property type="entry name" value="SMC_hinge"/>
    <property type="match status" value="1"/>
</dbReference>
<proteinExistence type="inferred from homology"/>
<evidence type="ECO:0000256" key="5">
    <source>
        <dbReference type="ARBA" id="ARBA00023054"/>
    </source>
</evidence>
<reference evidence="9 10" key="1">
    <citation type="submission" date="2021-10" db="EMBL/GenBank/DDBJ databases">
        <title>Anaerobic single-cell dispensing facilitates the cultivation of human gut bacteria.</title>
        <authorList>
            <person name="Afrizal A."/>
        </authorList>
    </citation>
    <scope>NUCLEOTIDE SEQUENCE [LARGE SCALE GENOMIC DNA]</scope>
    <source>
        <strain evidence="9 10">CLA-AA-H232</strain>
    </source>
</reference>
<dbReference type="RefSeq" id="WP_308455790.1">
    <property type="nucleotide sequence ID" value="NZ_JAJEQM010000002.1"/>
</dbReference>
<dbReference type="Gene3D" id="3.40.50.300">
    <property type="entry name" value="P-loop containing nucleotide triphosphate hydrolases"/>
    <property type="match status" value="2"/>
</dbReference>
<keyword evidence="6 7" id="KW-0238">DNA-binding</keyword>
<dbReference type="SMART" id="SM00968">
    <property type="entry name" value="SMC_hinge"/>
    <property type="match status" value="1"/>
</dbReference>
<dbReference type="FunFam" id="3.40.50.300:FF:000901">
    <property type="entry name" value="Chromosome partition protein Smc"/>
    <property type="match status" value="1"/>
</dbReference>
<feature type="binding site" evidence="7">
    <location>
        <begin position="34"/>
        <end position="41"/>
    </location>
    <ligand>
        <name>ATP</name>
        <dbReference type="ChEBI" id="CHEBI:30616"/>
    </ligand>
</feature>
<dbReference type="PIRSF" id="PIRSF005719">
    <property type="entry name" value="SMC"/>
    <property type="match status" value="1"/>
</dbReference>
<feature type="coiled-coil region" evidence="7">
    <location>
        <begin position="682"/>
        <end position="947"/>
    </location>
</feature>
<dbReference type="InterPro" id="IPR024704">
    <property type="entry name" value="SMC"/>
</dbReference>